<dbReference type="PANTHER" id="PTHR30399:SF1">
    <property type="entry name" value="UTP PYROPHOSPHATASE"/>
    <property type="match status" value="1"/>
</dbReference>
<keyword evidence="4" id="KW-1185">Reference proteome</keyword>
<dbReference type="AlphaFoldDB" id="A0A554X4T1"/>
<dbReference type="OrthoDB" id="9811177at2"/>
<gene>
    <name evidence="3" type="ORF">Tther_00833</name>
</gene>
<evidence type="ECO:0000313" key="4">
    <source>
        <dbReference type="Proteomes" id="UP000318542"/>
    </source>
</evidence>
<feature type="domain" description="YgjP-like metallopeptidase" evidence="2">
    <location>
        <begin position="113"/>
        <end position="209"/>
    </location>
</feature>
<proteinExistence type="predicted"/>
<feature type="region of interest" description="Disordered" evidence="1">
    <location>
        <begin position="1"/>
        <end position="29"/>
    </location>
</feature>
<accession>A0A554X4T1</accession>
<dbReference type="InterPro" id="IPR053136">
    <property type="entry name" value="UTP_pyrophosphatase-like"/>
</dbReference>
<dbReference type="InterPro" id="IPR002725">
    <property type="entry name" value="YgjP-like_metallopeptidase"/>
</dbReference>
<dbReference type="CDD" id="cd07344">
    <property type="entry name" value="M48_yhfN_like"/>
    <property type="match status" value="1"/>
</dbReference>
<protein>
    <recommendedName>
        <fullName evidence="2">YgjP-like metallopeptidase domain-containing protein</fullName>
    </recommendedName>
</protein>
<evidence type="ECO:0000256" key="1">
    <source>
        <dbReference type="SAM" id="MobiDB-lite"/>
    </source>
</evidence>
<comment type="caution">
    <text evidence="3">The sequence shown here is derived from an EMBL/GenBank/DDBJ whole genome shotgun (WGS) entry which is preliminary data.</text>
</comment>
<dbReference type="Proteomes" id="UP000318542">
    <property type="component" value="Unassembled WGS sequence"/>
</dbReference>
<organism evidence="3 4">
    <name type="scientific">Tepidimonas thermarum</name>
    <dbReference type="NCBI Taxonomy" id="335431"/>
    <lineage>
        <taxon>Bacteria</taxon>
        <taxon>Pseudomonadati</taxon>
        <taxon>Pseudomonadota</taxon>
        <taxon>Betaproteobacteria</taxon>
        <taxon>Burkholderiales</taxon>
        <taxon>Tepidimonas</taxon>
    </lineage>
</organism>
<evidence type="ECO:0000313" key="3">
    <source>
        <dbReference type="EMBL" id="TSE30756.1"/>
    </source>
</evidence>
<dbReference type="Gene3D" id="3.30.2010.10">
    <property type="entry name" value="Metalloproteases ('zincins'), catalytic domain"/>
    <property type="match status" value="1"/>
</dbReference>
<name>A0A554X4T1_9BURK</name>
<reference evidence="3 4" key="1">
    <citation type="submission" date="2019-07" db="EMBL/GenBank/DDBJ databases">
        <title>Tepidimonas thermarum AA-1 draft genome.</title>
        <authorList>
            <person name="Da Costa M.S."/>
            <person name="Froufe H.J.C."/>
            <person name="Egas C."/>
            <person name="Albuquerque L."/>
        </authorList>
    </citation>
    <scope>NUCLEOTIDE SEQUENCE [LARGE SCALE GENOMIC DNA]</scope>
    <source>
        <strain evidence="3 4">AA-1</strain>
    </source>
</reference>
<evidence type="ECO:0000259" key="2">
    <source>
        <dbReference type="Pfam" id="PF01863"/>
    </source>
</evidence>
<dbReference type="Pfam" id="PF01863">
    <property type="entry name" value="YgjP-like"/>
    <property type="match status" value="1"/>
</dbReference>
<sequence>MTFPAPPTPADGRGSAPGVPAAAGAASWRHPRANAEATLRGVRVAYEFRRSARRTIGLLVGPDGLSVRAPRGAVWADIERFLHHKADWVLAQLQRQSLRTRPDWPAPTPALLAHARATFAARIAHFAPQLGVQPAALRVSSARTRWGSASTRGTIALNWRLVCVPPALLDYVVVHELAHLREMHHGAAFWALVQAVLPDYAERRAALRRYALR</sequence>
<dbReference type="PANTHER" id="PTHR30399">
    <property type="entry name" value="UNCHARACTERIZED PROTEIN YGJP"/>
    <property type="match status" value="1"/>
</dbReference>
<feature type="compositionally biased region" description="Low complexity" evidence="1">
    <location>
        <begin position="14"/>
        <end position="27"/>
    </location>
</feature>
<dbReference type="RefSeq" id="WP_143901256.1">
    <property type="nucleotide sequence ID" value="NZ_VJOL01000010.1"/>
</dbReference>
<dbReference type="EMBL" id="VJOL01000010">
    <property type="protein sequence ID" value="TSE30756.1"/>
    <property type="molecule type" value="Genomic_DNA"/>
</dbReference>